<name>A0A6C0JA01_9ZZZZ</name>
<accession>A0A6C0JA01</accession>
<keyword evidence="1" id="KW-0175">Coiled coil</keyword>
<evidence type="ECO:0000256" key="1">
    <source>
        <dbReference type="SAM" id="Coils"/>
    </source>
</evidence>
<dbReference type="EMBL" id="MN740346">
    <property type="protein sequence ID" value="QHU01670.1"/>
    <property type="molecule type" value="Genomic_DNA"/>
</dbReference>
<evidence type="ECO:0000313" key="2">
    <source>
        <dbReference type="EMBL" id="QHU01670.1"/>
    </source>
</evidence>
<protein>
    <submittedName>
        <fullName evidence="2">Uncharacterized protein</fullName>
    </submittedName>
</protein>
<dbReference type="AlphaFoldDB" id="A0A6C0JA01"/>
<reference evidence="2" key="1">
    <citation type="journal article" date="2020" name="Nature">
        <title>Giant virus diversity and host interactions through global metagenomics.</title>
        <authorList>
            <person name="Schulz F."/>
            <person name="Roux S."/>
            <person name="Paez-Espino D."/>
            <person name="Jungbluth S."/>
            <person name="Walsh D.A."/>
            <person name="Denef V.J."/>
            <person name="McMahon K.D."/>
            <person name="Konstantinidis K.T."/>
            <person name="Eloe-Fadrosh E.A."/>
            <person name="Kyrpides N.C."/>
            <person name="Woyke T."/>
        </authorList>
    </citation>
    <scope>NUCLEOTIDE SEQUENCE</scope>
    <source>
        <strain evidence="2">GVMAG-M-3300025874-2</strain>
    </source>
</reference>
<feature type="coiled-coil region" evidence="1">
    <location>
        <begin position="76"/>
        <end position="103"/>
    </location>
</feature>
<organism evidence="2">
    <name type="scientific">viral metagenome</name>
    <dbReference type="NCBI Taxonomy" id="1070528"/>
    <lineage>
        <taxon>unclassified sequences</taxon>
        <taxon>metagenomes</taxon>
        <taxon>organismal metagenomes</taxon>
    </lineage>
</organism>
<sequence length="192" mass="22962">MNYSDALKMYWDKTTKCPGKKNIPKKIYKTDNTYELSCDGWSLVINKDDFTNIFDKLDILYDNGDYSTYDEYVKVIKKEFIKMKELKEEVKKVQDTLDNLFKLRKENYDKDESNKEKYQKLFIKEKKASGTNKYSKWLDYSYQYLQTQNKLSTLLEQNHKMKKEINNSLDFYVNKKGTVKESLTKKTGKKNS</sequence>
<proteinExistence type="predicted"/>